<evidence type="ECO:0008006" key="5">
    <source>
        <dbReference type="Google" id="ProtNLM"/>
    </source>
</evidence>
<reference evidence="3" key="1">
    <citation type="journal article" date="2014" name="Int. J. Syst. Evol. Microbiol.">
        <title>Complete genome sequence of Corynebacterium casei LMG S-19264T (=DSM 44701T), isolated from a smear-ripened cheese.</title>
        <authorList>
            <consortium name="US DOE Joint Genome Institute (JGI-PGF)"/>
            <person name="Walter F."/>
            <person name="Albersmeier A."/>
            <person name="Kalinowski J."/>
            <person name="Ruckert C."/>
        </authorList>
    </citation>
    <scope>NUCLEOTIDE SEQUENCE</scope>
    <source>
        <strain evidence="3">VKM Ac-1321</strain>
    </source>
</reference>
<proteinExistence type="predicted"/>
<evidence type="ECO:0000313" key="4">
    <source>
        <dbReference type="Proteomes" id="UP001143480"/>
    </source>
</evidence>
<reference evidence="3" key="2">
    <citation type="submission" date="2023-01" db="EMBL/GenBank/DDBJ databases">
        <authorList>
            <person name="Sun Q."/>
            <person name="Evtushenko L."/>
        </authorList>
    </citation>
    <scope>NUCLEOTIDE SEQUENCE</scope>
    <source>
        <strain evidence="3">VKM Ac-1321</strain>
    </source>
</reference>
<feature type="transmembrane region" description="Helical" evidence="2">
    <location>
        <begin position="41"/>
        <end position="60"/>
    </location>
</feature>
<dbReference type="AlphaFoldDB" id="A0A9W6KTD1"/>
<evidence type="ECO:0000256" key="1">
    <source>
        <dbReference type="SAM" id="MobiDB-lite"/>
    </source>
</evidence>
<protein>
    <recommendedName>
        <fullName evidence="5">HAF family extracellular repeat protein</fullName>
    </recommendedName>
</protein>
<accession>A0A9W6KTD1</accession>
<evidence type="ECO:0000256" key="2">
    <source>
        <dbReference type="SAM" id="Phobius"/>
    </source>
</evidence>
<dbReference type="RefSeq" id="WP_261964124.1">
    <property type="nucleotide sequence ID" value="NZ_BAAAXA010000003.1"/>
</dbReference>
<keyword evidence="2" id="KW-0812">Transmembrane</keyword>
<dbReference type="Proteomes" id="UP001143480">
    <property type="component" value="Unassembled WGS sequence"/>
</dbReference>
<gene>
    <name evidence="3" type="ORF">GCM10017581_095590</name>
</gene>
<keyword evidence="2" id="KW-1133">Transmembrane helix</keyword>
<name>A0A9W6KTD1_9ACTN</name>
<feature type="region of interest" description="Disordered" evidence="1">
    <location>
        <begin position="67"/>
        <end position="96"/>
    </location>
</feature>
<sequence length="427" mass="43820">MNAEGKLRSYAAHDDVPPPRVLAEEVLATARRQVRGRRIRLAAAAGIGTALVVLGVAAALPHPGAAPLPAHPSPSGSARPPSPTGPPLHCTAEPLPAPAGLTAAQRTARAIDPSGRYIAGTYASGANTSGLLLWTDGKPSQPAAAKQFSAAAVNSRAVVAGKAPDADGRGQAAVFRDGKVTLLPRPFGATSSTALAINTNGDVVGRISGSTLPTNTSLAILWPAGGGYELLPTGTKDLTPESAVAIRDDGVILGTARRTGDVFSVPLPYLWNAGHTGRLLPMPRELTEEAAGATAMAGRWAIGVAGNLQGPRPSIPPDVDGTRFSTPQAYVRWNLDTGDFDELGTFSPTAASTTGVMLGVSDMYHGTPATWRAGTVTPLPILDPSRAWLVHSGISADGTTAFGTLTPPPPPSIDDPLGPYDLVLWKC</sequence>
<dbReference type="EMBL" id="BSFP01000112">
    <property type="protein sequence ID" value="GLL07801.1"/>
    <property type="molecule type" value="Genomic_DNA"/>
</dbReference>
<keyword evidence="2" id="KW-0472">Membrane</keyword>
<comment type="caution">
    <text evidence="3">The sequence shown here is derived from an EMBL/GenBank/DDBJ whole genome shotgun (WGS) entry which is preliminary data.</text>
</comment>
<evidence type="ECO:0000313" key="3">
    <source>
        <dbReference type="EMBL" id="GLL07801.1"/>
    </source>
</evidence>
<keyword evidence="4" id="KW-1185">Reference proteome</keyword>
<organism evidence="3 4">
    <name type="scientific">Dactylosporangium matsuzakiense</name>
    <dbReference type="NCBI Taxonomy" id="53360"/>
    <lineage>
        <taxon>Bacteria</taxon>
        <taxon>Bacillati</taxon>
        <taxon>Actinomycetota</taxon>
        <taxon>Actinomycetes</taxon>
        <taxon>Micromonosporales</taxon>
        <taxon>Micromonosporaceae</taxon>
        <taxon>Dactylosporangium</taxon>
    </lineage>
</organism>